<organism evidence="2 3">
    <name type="scientific">Roseisolibacter agri</name>
    <dbReference type="NCBI Taxonomy" id="2014610"/>
    <lineage>
        <taxon>Bacteria</taxon>
        <taxon>Pseudomonadati</taxon>
        <taxon>Gemmatimonadota</taxon>
        <taxon>Gemmatimonadia</taxon>
        <taxon>Gemmatimonadales</taxon>
        <taxon>Gemmatimonadaceae</taxon>
        <taxon>Roseisolibacter</taxon>
    </lineage>
</organism>
<comment type="caution">
    <text evidence="2">The sequence shown here is derived from an EMBL/GenBank/DDBJ whole genome shotgun (WGS) entry which is preliminary data.</text>
</comment>
<keyword evidence="3" id="KW-1185">Reference proteome</keyword>
<dbReference type="EMBL" id="BRXS01000005">
    <property type="protein sequence ID" value="GLC26729.1"/>
    <property type="molecule type" value="Genomic_DNA"/>
</dbReference>
<accession>A0AA37VFE1</accession>
<feature type="chain" id="PRO_5041321568" evidence="1">
    <location>
        <begin position="32"/>
        <end position="363"/>
    </location>
</feature>
<keyword evidence="1" id="KW-0732">Signal</keyword>
<evidence type="ECO:0000313" key="3">
    <source>
        <dbReference type="Proteomes" id="UP001161325"/>
    </source>
</evidence>
<proteinExistence type="predicted"/>
<evidence type="ECO:0000313" key="2">
    <source>
        <dbReference type="EMBL" id="GLC26729.1"/>
    </source>
</evidence>
<gene>
    <name evidence="2" type="ORF">rosag_32420</name>
</gene>
<name>A0AA37VFE1_9BACT</name>
<dbReference type="RefSeq" id="WP_284351184.1">
    <property type="nucleotide sequence ID" value="NZ_BRXS01000005.1"/>
</dbReference>
<reference evidence="2" key="1">
    <citation type="submission" date="2022-08" db="EMBL/GenBank/DDBJ databases">
        <title>Draft genome sequencing of Roseisolibacter agri AW1220.</title>
        <authorList>
            <person name="Tobiishi Y."/>
            <person name="Tonouchi A."/>
        </authorList>
    </citation>
    <scope>NUCLEOTIDE SEQUENCE</scope>
    <source>
        <strain evidence="2">AW1220</strain>
    </source>
</reference>
<evidence type="ECO:0000256" key="1">
    <source>
        <dbReference type="SAM" id="SignalP"/>
    </source>
</evidence>
<dbReference type="AlphaFoldDB" id="A0AA37VFE1"/>
<dbReference type="Proteomes" id="UP001161325">
    <property type="component" value="Unassembled WGS sequence"/>
</dbReference>
<feature type="signal peptide" evidence="1">
    <location>
        <begin position="1"/>
        <end position="31"/>
    </location>
</feature>
<sequence length="363" mass="40911">MTPLRRIHPETWRRAALLTLLALAAALPLCAQDAPKAKKTPKPSALFATDSLLTFTLVTDFQGLAGQRDTMKHKAFPGVVRIAGAQGERSIPVEVYTRGHYRLRSDRCSFPPLRLVFGKGTKDTPFDDQKALKLITHCRDNSDDYQDYVLREFLAYRAHALVTPASFRARLARVRYVRSRDTTKVLERYGFLLESERELARRMGGRLLEAKNARYGDIAPDSAVTLSMWQYFLGNTDWSLSALHNVRLVQREQDVFAVPYDFDFSGFVGASYAIPDPMLPIKSVTERLWRGPCPTREAIAAATAPFLAQRAAIEAVPRSLPGVENGWAERAQRYIRQFYDDVRDPGRFASFARSVRPGCPLSN</sequence>
<protein>
    <submittedName>
        <fullName evidence="2">Uncharacterized protein</fullName>
    </submittedName>
</protein>